<comment type="subcellular location">
    <subcellularLocation>
        <location evidence="2">Membrane</location>
        <topology evidence="2">Single-pass membrane protein</topology>
    </subcellularLocation>
</comment>
<proteinExistence type="inferred from homology"/>
<dbReference type="InterPro" id="IPR036396">
    <property type="entry name" value="Cyt_P450_sf"/>
</dbReference>
<dbReference type="InterPro" id="IPR002403">
    <property type="entry name" value="Cyt_P450_E_grp-IV"/>
</dbReference>
<accession>A0A1L7NQ71</accession>
<dbReference type="AlphaFoldDB" id="A0A1L7NQ71"/>
<evidence type="ECO:0000256" key="13">
    <source>
        <dbReference type="RuleBase" id="RU000461"/>
    </source>
</evidence>
<keyword evidence="11 14" id="KW-0472">Membrane</keyword>
<keyword evidence="6 12" id="KW-0479">Metal-binding</keyword>
<dbReference type="GO" id="GO:0004497">
    <property type="term" value="F:monooxygenase activity"/>
    <property type="evidence" value="ECO:0007669"/>
    <property type="project" value="UniProtKB-KW"/>
</dbReference>
<feature type="transmembrane region" description="Helical" evidence="14">
    <location>
        <begin position="9"/>
        <end position="27"/>
    </location>
</feature>
<evidence type="ECO:0000256" key="3">
    <source>
        <dbReference type="ARBA" id="ARBA00010617"/>
    </source>
</evidence>
<dbReference type="GO" id="GO:0005506">
    <property type="term" value="F:iron ion binding"/>
    <property type="evidence" value="ECO:0007669"/>
    <property type="project" value="InterPro"/>
</dbReference>
<dbReference type="GO" id="GO:0019748">
    <property type="term" value="P:secondary metabolic process"/>
    <property type="evidence" value="ECO:0007669"/>
    <property type="project" value="UniProtKB-ARBA"/>
</dbReference>
<dbReference type="PRINTS" id="PR00465">
    <property type="entry name" value="EP450IV"/>
</dbReference>
<evidence type="ECO:0000256" key="5">
    <source>
        <dbReference type="ARBA" id="ARBA00022692"/>
    </source>
</evidence>
<name>A0A1L7NQ71_EMEVA</name>
<evidence type="ECO:0000256" key="12">
    <source>
        <dbReference type="PIRSR" id="PIRSR602403-1"/>
    </source>
</evidence>
<dbReference type="Pfam" id="PF00067">
    <property type="entry name" value="p450"/>
    <property type="match status" value="1"/>
</dbReference>
<evidence type="ECO:0000256" key="9">
    <source>
        <dbReference type="ARBA" id="ARBA00023004"/>
    </source>
</evidence>
<evidence type="ECO:0000256" key="6">
    <source>
        <dbReference type="ARBA" id="ARBA00022723"/>
    </source>
</evidence>
<evidence type="ECO:0000256" key="14">
    <source>
        <dbReference type="SAM" id="Phobius"/>
    </source>
</evidence>
<dbReference type="CDD" id="cd11041">
    <property type="entry name" value="CYP503A1-like"/>
    <property type="match status" value="1"/>
</dbReference>
<comment type="cofactor">
    <cofactor evidence="1 12">
        <name>heme</name>
        <dbReference type="ChEBI" id="CHEBI:30413"/>
    </cofactor>
</comment>
<dbReference type="GO" id="GO:0016020">
    <property type="term" value="C:membrane"/>
    <property type="evidence" value="ECO:0007669"/>
    <property type="project" value="UniProtKB-SubCell"/>
</dbReference>
<protein>
    <submittedName>
        <fullName evidence="15">Putative cytochrome P450 monooxygenase</fullName>
    </submittedName>
</protein>
<reference evidence="15" key="1">
    <citation type="submission" date="2015-12" db="EMBL/GenBank/DDBJ databases">
        <title>Citreohybridonol biosynthetic gene cluster.</title>
        <authorList>
            <person name="Abe I."/>
            <person name="Matsuda Y."/>
        </authorList>
    </citation>
    <scope>NUCLEOTIDE SEQUENCE</scope>
    <source>
        <strain evidence="15">NBRC 32302</strain>
    </source>
</reference>
<dbReference type="GO" id="GO:0016705">
    <property type="term" value="F:oxidoreductase activity, acting on paired donors, with incorporation or reduction of molecular oxygen"/>
    <property type="evidence" value="ECO:0007669"/>
    <property type="project" value="InterPro"/>
</dbReference>
<keyword evidence="7 14" id="KW-1133">Transmembrane helix</keyword>
<feature type="binding site" description="axial binding residue" evidence="12">
    <location>
        <position position="443"/>
    </location>
    <ligand>
        <name>heme</name>
        <dbReference type="ChEBI" id="CHEBI:30413"/>
    </ligand>
    <ligandPart>
        <name>Fe</name>
        <dbReference type="ChEBI" id="CHEBI:18248"/>
    </ligandPart>
</feature>
<evidence type="ECO:0000256" key="8">
    <source>
        <dbReference type="ARBA" id="ARBA00023002"/>
    </source>
</evidence>
<keyword evidence="8 13" id="KW-0560">Oxidoreductase</keyword>
<evidence type="ECO:0000256" key="2">
    <source>
        <dbReference type="ARBA" id="ARBA00004167"/>
    </source>
</evidence>
<keyword evidence="4 12" id="KW-0349">Heme</keyword>
<organism evidence="15">
    <name type="scientific">Emericella variicolor</name>
    <name type="common">Aspergillus stellatus</name>
    <dbReference type="NCBI Taxonomy" id="1549217"/>
    <lineage>
        <taxon>Eukaryota</taxon>
        <taxon>Fungi</taxon>
        <taxon>Dikarya</taxon>
        <taxon>Ascomycota</taxon>
        <taxon>Pezizomycotina</taxon>
        <taxon>Eurotiomycetes</taxon>
        <taxon>Eurotiomycetidae</taxon>
        <taxon>Eurotiales</taxon>
        <taxon>Aspergillaceae</taxon>
        <taxon>Aspergillus</taxon>
        <taxon>Aspergillus subgen. Nidulantes</taxon>
    </lineage>
</organism>
<dbReference type="SUPFAM" id="SSF48264">
    <property type="entry name" value="Cytochrome P450"/>
    <property type="match status" value="1"/>
</dbReference>
<keyword evidence="5 14" id="KW-0812">Transmembrane</keyword>
<keyword evidence="10 13" id="KW-0503">Monooxygenase</keyword>
<dbReference type="PANTHER" id="PTHR46206:SF2">
    <property type="entry name" value="CYTOCHROME P450 MONOOXYGENASE AUSG-RELATED"/>
    <property type="match status" value="1"/>
</dbReference>
<dbReference type="InterPro" id="IPR017972">
    <property type="entry name" value="Cyt_P450_CS"/>
</dbReference>
<evidence type="ECO:0000256" key="10">
    <source>
        <dbReference type="ARBA" id="ARBA00023033"/>
    </source>
</evidence>
<comment type="similarity">
    <text evidence="3 13">Belongs to the cytochrome P450 family.</text>
</comment>
<evidence type="ECO:0000256" key="4">
    <source>
        <dbReference type="ARBA" id="ARBA00022617"/>
    </source>
</evidence>
<dbReference type="GO" id="GO:0020037">
    <property type="term" value="F:heme binding"/>
    <property type="evidence" value="ECO:0007669"/>
    <property type="project" value="InterPro"/>
</dbReference>
<dbReference type="Gene3D" id="1.10.630.10">
    <property type="entry name" value="Cytochrome P450"/>
    <property type="match status" value="1"/>
</dbReference>
<dbReference type="InterPro" id="IPR001128">
    <property type="entry name" value="Cyt_P450"/>
</dbReference>
<evidence type="ECO:0000256" key="11">
    <source>
        <dbReference type="ARBA" id="ARBA00023136"/>
    </source>
</evidence>
<keyword evidence="9 12" id="KW-0408">Iron</keyword>
<dbReference type="EMBL" id="LC102187">
    <property type="protein sequence ID" value="BAW27601.1"/>
    <property type="molecule type" value="Genomic_DNA"/>
</dbReference>
<dbReference type="PANTHER" id="PTHR46206">
    <property type="entry name" value="CYTOCHROME P450"/>
    <property type="match status" value="1"/>
</dbReference>
<evidence type="ECO:0000256" key="7">
    <source>
        <dbReference type="ARBA" id="ARBA00022989"/>
    </source>
</evidence>
<evidence type="ECO:0000313" key="15">
    <source>
        <dbReference type="EMBL" id="BAW27601.1"/>
    </source>
</evidence>
<evidence type="ECO:0000256" key="1">
    <source>
        <dbReference type="ARBA" id="ARBA00001971"/>
    </source>
</evidence>
<gene>
    <name evidence="15" type="primary">adrA'</name>
</gene>
<sequence length="502" mass="56848">MFLADCPNVFPLAAIAAIVLPVIFYTLTSSSRKSQIPFINARRRFEIGNSGARNRYMKDAATLLKRGLETGGPFRIVTDAGTRTLLPPKYAQDIRSHPELSLSDNLVTELHVNLPGFEPFRVTANDNIIQDTVRVKLTQNLASAMDPLSKEATYVLQTQWTDSPEWHDMQLKPAILKMVAQLSSRVFLGDKLCRNPDWLDITINYTVNAFAAAQELRLCPEFLRPFAVRYLSKARTIQRQLSQARKIIAPVLKERFLANRSGDKIEYHDAIQWLEETAKGRVYDPAAAQLSLSAAAIHTTTDLFTQTLLNICGRDDLIQELREEIITVVQAEGWKKTTLYKLKLMDSVIKESQRLKPMAIAIMARVAREDVLLHDGQIVPKGDKMLVSCDRMWDENIYPEPLEFDPYRFANMRRTDDPKNEVAAQLVSPSPEHMGFGFGMHACPGRFFVANEIKIALSHILLKYDIRLAEGCQPQVRPFGMRLAADPLAKVSIRRRKEEISL</sequence>
<dbReference type="PROSITE" id="PS00086">
    <property type="entry name" value="CYTOCHROME_P450"/>
    <property type="match status" value="1"/>
</dbReference>